<accession>A0A8S2FHZ4</accession>
<feature type="domain" description="Heme NO-binding" evidence="4">
    <location>
        <begin position="1"/>
        <end position="98"/>
    </location>
</feature>
<reference evidence="6" key="1">
    <citation type="submission" date="2021-02" db="EMBL/GenBank/DDBJ databases">
        <authorList>
            <person name="Nowell W R."/>
        </authorList>
    </citation>
    <scope>NUCLEOTIDE SEQUENCE</scope>
</reference>
<dbReference type="GO" id="GO:0008074">
    <property type="term" value="C:guanylate cyclase complex, soluble"/>
    <property type="evidence" value="ECO:0007669"/>
    <property type="project" value="TreeGrafter"/>
</dbReference>
<dbReference type="GO" id="GO:0000166">
    <property type="term" value="F:nucleotide binding"/>
    <property type="evidence" value="ECO:0007669"/>
    <property type="project" value="UniProtKB-KW"/>
</dbReference>
<name>A0A8S2FHZ4_9BILA</name>
<dbReference type="Proteomes" id="UP000677228">
    <property type="component" value="Unassembled WGS sequence"/>
</dbReference>
<feature type="non-terminal residue" evidence="6">
    <location>
        <position position="252"/>
    </location>
</feature>
<evidence type="ECO:0000259" key="5">
    <source>
        <dbReference type="Pfam" id="PF07701"/>
    </source>
</evidence>
<dbReference type="InterPro" id="IPR038158">
    <property type="entry name" value="H-NOX_domain_sf"/>
</dbReference>
<keyword evidence="2" id="KW-0547">Nucleotide-binding</keyword>
<dbReference type="Pfam" id="PF07700">
    <property type="entry name" value="HNOB"/>
    <property type="match status" value="1"/>
</dbReference>
<keyword evidence="3" id="KW-0141">cGMP biosynthesis</keyword>
<dbReference type="GO" id="GO:0019934">
    <property type="term" value="P:cGMP-mediated signaling"/>
    <property type="evidence" value="ECO:0007669"/>
    <property type="project" value="TreeGrafter"/>
</dbReference>
<dbReference type="SUPFAM" id="SSF111126">
    <property type="entry name" value="Ligand-binding domain in the NO signalling and Golgi transport"/>
    <property type="match status" value="1"/>
</dbReference>
<evidence type="ECO:0000256" key="3">
    <source>
        <dbReference type="ARBA" id="ARBA00023293"/>
    </source>
</evidence>
<evidence type="ECO:0000313" key="8">
    <source>
        <dbReference type="Proteomes" id="UP000677228"/>
    </source>
</evidence>
<dbReference type="Gene3D" id="3.30.450.260">
    <property type="entry name" value="Haem NO binding associated domain"/>
    <property type="match status" value="1"/>
</dbReference>
<dbReference type="EC" id="4.6.1.2" evidence="1"/>
<dbReference type="InterPro" id="IPR042463">
    <property type="entry name" value="HNOB_dom_associated_sf"/>
</dbReference>
<evidence type="ECO:0000256" key="1">
    <source>
        <dbReference type="ARBA" id="ARBA00012202"/>
    </source>
</evidence>
<dbReference type="Pfam" id="PF07701">
    <property type="entry name" value="HNOBA"/>
    <property type="match status" value="1"/>
</dbReference>
<evidence type="ECO:0000313" key="6">
    <source>
        <dbReference type="EMBL" id="CAF1460386.1"/>
    </source>
</evidence>
<dbReference type="GO" id="GO:0020037">
    <property type="term" value="F:heme binding"/>
    <property type="evidence" value="ECO:0007669"/>
    <property type="project" value="InterPro"/>
</dbReference>
<dbReference type="GO" id="GO:0004383">
    <property type="term" value="F:guanylate cyclase activity"/>
    <property type="evidence" value="ECO:0007669"/>
    <property type="project" value="UniProtKB-EC"/>
</dbReference>
<dbReference type="InterPro" id="IPR011644">
    <property type="entry name" value="Heme_NO-bd"/>
</dbReference>
<dbReference type="GO" id="GO:0070482">
    <property type="term" value="P:response to oxygen levels"/>
    <property type="evidence" value="ECO:0007669"/>
    <property type="project" value="TreeGrafter"/>
</dbReference>
<dbReference type="EMBL" id="CAJNOK010030472">
    <property type="protein sequence ID" value="CAF1460386.1"/>
    <property type="molecule type" value="Genomic_DNA"/>
</dbReference>
<gene>
    <name evidence="6" type="ORF">OVA965_LOCUS35213</name>
    <name evidence="7" type="ORF">TMI583_LOCUS36176</name>
</gene>
<dbReference type="PANTHER" id="PTHR45655">
    <property type="entry name" value="GUANYLATE CYCLASE SOLUBLE SUBUNIT BETA-2"/>
    <property type="match status" value="1"/>
</dbReference>
<organism evidence="6 8">
    <name type="scientific">Didymodactylos carnosus</name>
    <dbReference type="NCBI Taxonomy" id="1234261"/>
    <lineage>
        <taxon>Eukaryota</taxon>
        <taxon>Metazoa</taxon>
        <taxon>Spiralia</taxon>
        <taxon>Gnathifera</taxon>
        <taxon>Rotifera</taxon>
        <taxon>Eurotatoria</taxon>
        <taxon>Bdelloidea</taxon>
        <taxon>Philodinida</taxon>
        <taxon>Philodinidae</taxon>
        <taxon>Didymodactylos</taxon>
    </lineage>
</organism>
<dbReference type="InterPro" id="IPR011645">
    <property type="entry name" value="HNOB_dom_associated"/>
</dbReference>
<comment type="caution">
    <text evidence="6">The sequence shown here is derived from an EMBL/GenBank/DDBJ whole genome shotgun (WGS) entry which is preliminary data.</text>
</comment>
<dbReference type="PANTHER" id="PTHR45655:SF5">
    <property type="entry name" value="SOLUBLE GUANYLATE CYCLASE 89DA-RELATED"/>
    <property type="match status" value="1"/>
</dbReference>
<feature type="domain" description="Haem NO binding associated" evidence="5">
    <location>
        <begin position="134"/>
        <end position="252"/>
    </location>
</feature>
<dbReference type="Proteomes" id="UP000682733">
    <property type="component" value="Unassembled WGS sequence"/>
</dbReference>
<dbReference type="EMBL" id="CAJOBA010052340">
    <property type="protein sequence ID" value="CAF4253805.1"/>
    <property type="molecule type" value="Genomic_DNA"/>
</dbReference>
<sequence>MEFFGRDFLRYFTNYGYDKILRVAGRHYRDFLRTIDQLHDSNRYSFPHMNSPVFHVTEEDENGAVLHYKSKRLGWETYTIGGLKECAAKLFKTDVTVRIQADESSNGTTDIIFRIDFNNRGTIKQIFYLSTLPDLTSETFFKVFPFCIVINRFMRIFLVGQGIRKLFAPPYDKVLVGQSFNDAFSLIRPDIPLQYQKILSYGRHIVFVIESKHPLRADIYRSNDVPRSTVRLKGQMKSIKNWNMIVFLCHPV</sequence>
<proteinExistence type="predicted"/>
<dbReference type="InterPro" id="IPR024096">
    <property type="entry name" value="NO_sig/Golgi_transp_ligand-bd"/>
</dbReference>
<dbReference type="AlphaFoldDB" id="A0A8S2FHZ4"/>
<evidence type="ECO:0000256" key="2">
    <source>
        <dbReference type="ARBA" id="ARBA00022741"/>
    </source>
</evidence>
<evidence type="ECO:0000313" key="7">
    <source>
        <dbReference type="EMBL" id="CAF4253805.1"/>
    </source>
</evidence>
<dbReference type="Gene3D" id="3.90.1520.10">
    <property type="entry name" value="H-NOX domain"/>
    <property type="match status" value="1"/>
</dbReference>
<evidence type="ECO:0000259" key="4">
    <source>
        <dbReference type="Pfam" id="PF07700"/>
    </source>
</evidence>
<protein>
    <recommendedName>
        <fullName evidence="1">guanylate cyclase</fullName>
        <ecNumber evidence="1">4.6.1.2</ecNumber>
    </recommendedName>
</protein>